<sequence>MNARESMIALAGTLAAEIDFWTLSVDHICARAGVDRAEFAASFGDLDGYLVAVQEAFMDRLRDRLIAVTSGVPSGVRRVQLATESFLDTCLKQRPLRAWLLQARGRPPVYASLRRRLRIYWVLVGAELRAMGWRDGVAGARLYMAMVDAATSIEHRTGRQEKVRAALWHFIEHGG</sequence>
<dbReference type="RefSeq" id="WP_352888927.1">
    <property type="nucleotide sequence ID" value="NZ_JBEPIJ010000007.1"/>
</dbReference>
<proteinExistence type="predicted"/>
<name>A0ABV2A9R9_9GAMM</name>
<reference evidence="1 2" key="1">
    <citation type="submission" date="2024-06" db="EMBL/GenBank/DDBJ databases">
        <authorList>
            <person name="Li Z."/>
            <person name="Jiang Y."/>
        </authorList>
    </citation>
    <scope>NUCLEOTIDE SEQUENCE [LARGE SCALE GENOMIC DNA]</scope>
    <source>
        <strain evidence="1 2">HSW-8</strain>
    </source>
</reference>
<gene>
    <name evidence="1" type="ORF">ABSH63_08310</name>
</gene>
<dbReference type="Gene3D" id="1.10.357.10">
    <property type="entry name" value="Tetracycline Repressor, domain 2"/>
    <property type="match status" value="1"/>
</dbReference>
<dbReference type="SUPFAM" id="SSF46689">
    <property type="entry name" value="Homeodomain-like"/>
    <property type="match status" value="1"/>
</dbReference>
<evidence type="ECO:0000313" key="2">
    <source>
        <dbReference type="Proteomes" id="UP001465331"/>
    </source>
</evidence>
<dbReference type="InterPro" id="IPR009057">
    <property type="entry name" value="Homeodomain-like_sf"/>
</dbReference>
<accession>A0ABV2A9R9</accession>
<comment type="caution">
    <text evidence="1">The sequence shown here is derived from an EMBL/GenBank/DDBJ whole genome shotgun (WGS) entry which is preliminary data.</text>
</comment>
<evidence type="ECO:0000313" key="1">
    <source>
        <dbReference type="EMBL" id="MES0874003.1"/>
    </source>
</evidence>
<organism evidence="1 2">
    <name type="scientific">Sinimarinibacterium thermocellulolyticum</name>
    <dbReference type="NCBI Taxonomy" id="3170016"/>
    <lineage>
        <taxon>Bacteria</taxon>
        <taxon>Pseudomonadati</taxon>
        <taxon>Pseudomonadota</taxon>
        <taxon>Gammaproteobacteria</taxon>
        <taxon>Nevskiales</taxon>
        <taxon>Nevskiaceae</taxon>
        <taxon>Sinimarinibacterium</taxon>
    </lineage>
</organism>
<protein>
    <submittedName>
        <fullName evidence="1">TetR/AcrR family transcriptional regulator</fullName>
    </submittedName>
</protein>
<keyword evidence="2" id="KW-1185">Reference proteome</keyword>
<dbReference type="Proteomes" id="UP001465331">
    <property type="component" value="Unassembled WGS sequence"/>
</dbReference>
<dbReference type="EMBL" id="JBEPIJ010000007">
    <property type="protein sequence ID" value="MES0874003.1"/>
    <property type="molecule type" value="Genomic_DNA"/>
</dbReference>